<reference evidence="1 2" key="1">
    <citation type="submission" date="2021-03" db="EMBL/GenBank/DDBJ databases">
        <title>Geobacter metallireducens gen. nov. sp. nov., a microorganism capable of coupling the complete oxidation of organic compounds to the reduction of iron and other metals.</title>
        <authorList>
            <person name="Li Y."/>
        </authorList>
    </citation>
    <scope>NUCLEOTIDE SEQUENCE [LARGE SCALE GENOMIC DNA]</scope>
    <source>
        <strain evidence="1 2">Jerry-YX</strain>
    </source>
</reference>
<dbReference type="RefSeq" id="WP_207164670.1">
    <property type="nucleotide sequence ID" value="NZ_CP071382.1"/>
</dbReference>
<dbReference type="Pfam" id="PF14281">
    <property type="entry name" value="PDDEXK_4"/>
    <property type="match status" value="1"/>
</dbReference>
<gene>
    <name evidence="1" type="ORF">JZM60_06405</name>
</gene>
<accession>A0ABX7Q6S4</accession>
<keyword evidence="2" id="KW-1185">Reference proteome</keyword>
<sequence>MIEEKDNSMTRTDCVINQTKQPVEYLKGSPVFAMSLGAKELFHSNFLAWFWNNYSGHAMAAFSGWMGGIPKQAAFEAAEREKNNFDLTIRFSGDHKLVIENKVKAVPSKAQLEEYSRKLSNEKHPEKIECLILSLTPPRFCGTGKSITIDGGGNRNFTWGCMSYCQLADALQEASNSITGYDGCILKDYIASIRALSELVNNSLVEQGQSFFYESGDFSDLRITDVIRKLRYGQLVEAVSAKLPASKTDLSGKDFLKGSHGDVFLHSFMTRSLGGFDLKYIVSPEQGPFVVGIQIQGSDLRLFVETIGGKVNLGNVAEELLNKKAWFDFSQVCGSGNIRPDSQKKGNFLKFGGTFLYRAKALPKNMNLEELSDLVVKFATQIEAKKQDIQETINNFC</sequence>
<protein>
    <submittedName>
        <fullName evidence="1">PD-(D/E)XK nuclease family protein</fullName>
    </submittedName>
</protein>
<dbReference type="InterPro" id="IPR029470">
    <property type="entry name" value="PDDEXK_4"/>
</dbReference>
<dbReference type="EMBL" id="CP071382">
    <property type="protein sequence ID" value="QSV46892.1"/>
    <property type="molecule type" value="Genomic_DNA"/>
</dbReference>
<name>A0ABX7Q6S4_9BACT</name>
<evidence type="ECO:0000313" key="2">
    <source>
        <dbReference type="Proteomes" id="UP000663651"/>
    </source>
</evidence>
<dbReference type="Proteomes" id="UP000663651">
    <property type="component" value="Chromosome"/>
</dbReference>
<organism evidence="1 2">
    <name type="scientific">Geobacter benzoatilyticus</name>
    <dbReference type="NCBI Taxonomy" id="2815309"/>
    <lineage>
        <taxon>Bacteria</taxon>
        <taxon>Pseudomonadati</taxon>
        <taxon>Thermodesulfobacteriota</taxon>
        <taxon>Desulfuromonadia</taxon>
        <taxon>Geobacterales</taxon>
        <taxon>Geobacteraceae</taxon>
        <taxon>Geobacter</taxon>
    </lineage>
</organism>
<evidence type="ECO:0000313" key="1">
    <source>
        <dbReference type="EMBL" id="QSV46892.1"/>
    </source>
</evidence>
<proteinExistence type="predicted"/>